<protein>
    <submittedName>
        <fullName evidence="1">ParB family chromosome partitioning protein</fullName>
    </submittedName>
</protein>
<reference evidence="1 2" key="1">
    <citation type="submission" date="2019-07" db="EMBL/GenBank/DDBJ databases">
        <title>Genomic Encyclopedia of Type Strains, Phase I: the one thousand microbial genomes (KMG-I) project.</title>
        <authorList>
            <person name="Kyrpides N."/>
        </authorList>
    </citation>
    <scope>NUCLEOTIDE SEQUENCE [LARGE SCALE GENOMIC DNA]</scope>
    <source>
        <strain evidence="1 2">DSM 6562</strain>
    </source>
</reference>
<gene>
    <name evidence="1" type="ORF">LX24_00849</name>
</gene>
<comment type="caution">
    <text evidence="1">The sequence shown here is derived from an EMBL/GenBank/DDBJ whole genome shotgun (WGS) entry which is preliminary data.</text>
</comment>
<dbReference type="EMBL" id="VNHM01000003">
    <property type="protein sequence ID" value="TYO97036.1"/>
    <property type="molecule type" value="Genomic_DNA"/>
</dbReference>
<accession>A0A5S4ZW66</accession>
<dbReference type="AlphaFoldDB" id="A0A5S4ZW66"/>
<organism evidence="1 2">
    <name type="scientific">Desulfallas thermosapovorans DSM 6562</name>
    <dbReference type="NCBI Taxonomy" id="1121431"/>
    <lineage>
        <taxon>Bacteria</taxon>
        <taxon>Bacillati</taxon>
        <taxon>Bacillota</taxon>
        <taxon>Clostridia</taxon>
        <taxon>Eubacteriales</taxon>
        <taxon>Desulfallaceae</taxon>
        <taxon>Desulfallas</taxon>
    </lineage>
</organism>
<keyword evidence="2" id="KW-1185">Reference proteome</keyword>
<evidence type="ECO:0000313" key="2">
    <source>
        <dbReference type="Proteomes" id="UP000323166"/>
    </source>
</evidence>
<evidence type="ECO:0000313" key="1">
    <source>
        <dbReference type="EMBL" id="TYO97036.1"/>
    </source>
</evidence>
<proteinExistence type="predicted"/>
<name>A0A5S4ZW66_9FIRM</name>
<sequence>MGSLAKRAKLLKEYWGIRDGNNRYSMVRQNGEPKTTYDIAEVIGESRRTTERLIKLNDLIPELQ</sequence>
<dbReference type="Proteomes" id="UP000323166">
    <property type="component" value="Unassembled WGS sequence"/>
</dbReference>